<dbReference type="SUPFAM" id="SSF49785">
    <property type="entry name" value="Galactose-binding domain-like"/>
    <property type="match status" value="1"/>
</dbReference>
<dbReference type="Gene3D" id="2.120.10.30">
    <property type="entry name" value="TolB, C-terminal domain"/>
    <property type="match status" value="1"/>
</dbReference>
<feature type="chain" id="PRO_5046307482" evidence="2">
    <location>
        <begin position="31"/>
        <end position="896"/>
    </location>
</feature>
<dbReference type="InterPro" id="IPR011042">
    <property type="entry name" value="6-blade_b-propeller_TolB-like"/>
</dbReference>
<dbReference type="RefSeq" id="WP_187242005.1">
    <property type="nucleotide sequence ID" value="NZ_BAAAOK010000017.1"/>
</dbReference>
<keyword evidence="2" id="KW-0732">Signal</keyword>
<dbReference type="InterPro" id="IPR022409">
    <property type="entry name" value="PKD/Chitinase_dom"/>
</dbReference>
<dbReference type="PROSITE" id="PS50022">
    <property type="entry name" value="FA58C_3"/>
    <property type="match status" value="1"/>
</dbReference>
<feature type="domain" description="PKD" evidence="4">
    <location>
        <begin position="496"/>
        <end position="580"/>
    </location>
</feature>
<dbReference type="EMBL" id="JABVEC010000003">
    <property type="protein sequence ID" value="MBC6464979.1"/>
    <property type="molecule type" value="Genomic_DNA"/>
</dbReference>
<reference evidence="5 6" key="1">
    <citation type="submission" date="2020-06" db="EMBL/GenBank/DDBJ databases">
        <title>Actinomadura xiongansis sp. nov., isolated from soil of Baiyangdian.</title>
        <authorList>
            <person name="Zhang X."/>
        </authorList>
    </citation>
    <scope>NUCLEOTIDE SEQUENCE [LARGE SCALE GENOMIC DNA]</scope>
    <source>
        <strain evidence="5 6">HBUM206468</strain>
    </source>
</reference>
<feature type="domain" description="F5/8 type C" evidence="3">
    <location>
        <begin position="760"/>
        <end position="896"/>
    </location>
</feature>
<dbReference type="CDD" id="cd00146">
    <property type="entry name" value="PKD"/>
    <property type="match status" value="1"/>
</dbReference>
<dbReference type="Gene3D" id="2.60.40.10">
    <property type="entry name" value="Immunoglobulins"/>
    <property type="match status" value="1"/>
</dbReference>
<protein>
    <submittedName>
        <fullName evidence="5">PQQ-dependent sugar dehydrogenase</fullName>
    </submittedName>
</protein>
<dbReference type="Pfam" id="PF18911">
    <property type="entry name" value="PKD_4"/>
    <property type="match status" value="1"/>
</dbReference>
<gene>
    <name evidence="5" type="ORF">HKK74_05645</name>
</gene>
<dbReference type="Pfam" id="PF00754">
    <property type="entry name" value="F5_F8_type_C"/>
    <property type="match status" value="1"/>
</dbReference>
<dbReference type="PROSITE" id="PS50093">
    <property type="entry name" value="PKD"/>
    <property type="match status" value="1"/>
</dbReference>
<dbReference type="SMART" id="SM00231">
    <property type="entry name" value="FA58C"/>
    <property type="match status" value="1"/>
</dbReference>
<sequence>MVTALLRLVGRRTRIVLAVMLALPLSAAVALTGQGAEAAALPAGFQQKTVFSGLTQPTNVEFSPDGRVFVAEKNGRIKVFDSLTDTTATLYADLRPKVHSYWDRGMLGLALHPDFPADPRVYTAYAYNGEIGGAYPKWPSANGTDDQCPSPPGGTGDGCVVSGRVSILTPSAQPGGLADERVLIEDWCQQFPSHSVGTVAFGPDGMLYAGGGDGASFGYTDYGQDSQTASDVTPDNPCGDPPSKIGTALAPPTAEGGALRSQDLRTRADPTTLDGGIIRVNPDSGEAAPGNPTTTGDDNAKRIVAYGLRNPFRFTFRPGTGEIWAGDVGYKAWEEINRIPSPTAKLTNLGWPCYEGSARQAGYDGANLTLCENLYAAGSSAVTAPYYRYGHNAKVVAGESCATGSSSITGVAFHATGAYPAAYRGALFFTDYNRKCVWAMRPGTNGLPSTSAISTFATNTGGLIDLQAGPGGDIFGVDLAGGRIIRFVYNGVNNPPVAAIKSDRTYGALPLTVNFDGTGSSDADGEALTYAWDLDGDGQYDDSTAAKPSFTYTTRSTVTVRLRVGDPRGGTDTVDTAVTAGSSPPTATITSPAAGTKWAVGDEIHFTGTGTDPEDGALPGDALDWKLIMHHCPSNCHEHQITGQSGDGGDFTAPDHDYPSWLELRLTVTDADGLTDTASLRLDPKTVDITLNTAPAGFPVTALDRTAAAPLKSTVIVGSSISIGASTATQWVAVEPYEFASWSDGGTAAHNITAPEVPTTYTATYRRKTNLALGRPVTASSVWGPGREAALAVDGKLNTRWSSKYSSPQWLRVDLGTTRRVGRFILRWEAAYGKNYQIQVSPNGTTWTTVITRKNGDGKVDTQGFTPRDARYVRMYGTTRGTKWGYSPWEFEIYDK</sequence>
<accession>A0ABR7LJP0</accession>
<dbReference type="InterPro" id="IPR000601">
    <property type="entry name" value="PKD_dom"/>
</dbReference>
<evidence type="ECO:0000259" key="3">
    <source>
        <dbReference type="PROSITE" id="PS50022"/>
    </source>
</evidence>
<evidence type="ECO:0000256" key="1">
    <source>
        <dbReference type="SAM" id="MobiDB-lite"/>
    </source>
</evidence>
<keyword evidence="6" id="KW-1185">Reference proteome</keyword>
<feature type="signal peptide" evidence="2">
    <location>
        <begin position="1"/>
        <end position="30"/>
    </location>
</feature>
<dbReference type="InterPro" id="IPR035986">
    <property type="entry name" value="PKD_dom_sf"/>
</dbReference>
<feature type="region of interest" description="Disordered" evidence="1">
    <location>
        <begin position="251"/>
        <end position="299"/>
    </location>
</feature>
<evidence type="ECO:0000259" key="4">
    <source>
        <dbReference type="PROSITE" id="PS50093"/>
    </source>
</evidence>
<dbReference type="InterPro" id="IPR013783">
    <property type="entry name" value="Ig-like_fold"/>
</dbReference>
<dbReference type="Pfam" id="PF07995">
    <property type="entry name" value="GSDH"/>
    <property type="match status" value="2"/>
</dbReference>
<dbReference type="InterPro" id="IPR008979">
    <property type="entry name" value="Galactose-bd-like_sf"/>
</dbReference>
<dbReference type="SUPFAM" id="SSF49299">
    <property type="entry name" value="PKD domain"/>
    <property type="match status" value="1"/>
</dbReference>
<proteinExistence type="predicted"/>
<dbReference type="Proteomes" id="UP000805614">
    <property type="component" value="Unassembled WGS sequence"/>
</dbReference>
<dbReference type="SUPFAM" id="SSF50952">
    <property type="entry name" value="Soluble quinoprotein glucose dehydrogenase"/>
    <property type="match status" value="1"/>
</dbReference>
<dbReference type="PANTHER" id="PTHR19328:SF13">
    <property type="entry name" value="HIPL1 PROTEIN"/>
    <property type="match status" value="1"/>
</dbReference>
<evidence type="ECO:0000313" key="6">
    <source>
        <dbReference type="Proteomes" id="UP000805614"/>
    </source>
</evidence>
<organism evidence="5 6">
    <name type="scientific">Actinomadura alba</name>
    <dbReference type="NCBI Taxonomy" id="406431"/>
    <lineage>
        <taxon>Bacteria</taxon>
        <taxon>Bacillati</taxon>
        <taxon>Actinomycetota</taxon>
        <taxon>Actinomycetes</taxon>
        <taxon>Streptosporangiales</taxon>
        <taxon>Thermomonosporaceae</taxon>
        <taxon>Actinomadura</taxon>
    </lineage>
</organism>
<dbReference type="Gene3D" id="2.60.120.260">
    <property type="entry name" value="Galactose-binding domain-like"/>
    <property type="match status" value="1"/>
</dbReference>
<name>A0ABR7LJP0_9ACTN</name>
<dbReference type="SMART" id="SM00089">
    <property type="entry name" value="PKD"/>
    <property type="match status" value="1"/>
</dbReference>
<dbReference type="InterPro" id="IPR000421">
    <property type="entry name" value="FA58C"/>
</dbReference>
<dbReference type="InterPro" id="IPR012938">
    <property type="entry name" value="Glc/Sorbosone_DH"/>
</dbReference>
<evidence type="ECO:0000256" key="2">
    <source>
        <dbReference type="SAM" id="SignalP"/>
    </source>
</evidence>
<dbReference type="InterPro" id="IPR011041">
    <property type="entry name" value="Quinoprot_gluc/sorb_DH_b-prop"/>
</dbReference>
<comment type="caution">
    <text evidence="5">The sequence shown here is derived from an EMBL/GenBank/DDBJ whole genome shotgun (WGS) entry which is preliminary data.</text>
</comment>
<dbReference type="PANTHER" id="PTHR19328">
    <property type="entry name" value="HEDGEHOG-INTERACTING PROTEIN"/>
    <property type="match status" value="1"/>
</dbReference>
<evidence type="ECO:0000313" key="5">
    <source>
        <dbReference type="EMBL" id="MBC6464979.1"/>
    </source>
</evidence>